<keyword evidence="5" id="KW-0433">Leucine-rich repeat</keyword>
<keyword evidence="12" id="KW-1133">Transmembrane helix</keyword>
<dbReference type="GO" id="GO:0005886">
    <property type="term" value="C:plasma membrane"/>
    <property type="evidence" value="ECO:0007669"/>
    <property type="project" value="UniProtKB-SubCell"/>
</dbReference>
<reference evidence="20" key="1">
    <citation type="journal article" date="2014" name="Int. J. Syst. Evol. Microbiol.">
        <title>Complete genome sequence of Corynebacterium casei LMG S-19264T (=DSM 44701T), isolated from a smear-ripened cheese.</title>
        <authorList>
            <consortium name="US DOE Joint Genome Institute (JGI-PGF)"/>
            <person name="Walter F."/>
            <person name="Albersmeier A."/>
            <person name="Kalinowski J."/>
            <person name="Ruckert C."/>
        </authorList>
    </citation>
    <scope>NUCLEOTIDE SEQUENCE</scope>
    <source>
        <strain evidence="20">CGMCC 1.12751</strain>
    </source>
</reference>
<evidence type="ECO:0000256" key="16">
    <source>
        <dbReference type="ARBA" id="ARBA00047899"/>
    </source>
</evidence>
<evidence type="ECO:0000313" key="20">
    <source>
        <dbReference type="EMBL" id="GGG53540.1"/>
    </source>
</evidence>
<evidence type="ECO:0000256" key="7">
    <source>
        <dbReference type="ARBA" id="ARBA00022692"/>
    </source>
</evidence>
<keyword evidence="4" id="KW-0597">Phosphoprotein</keyword>
<evidence type="ECO:0000313" key="21">
    <source>
        <dbReference type="Proteomes" id="UP000625976"/>
    </source>
</evidence>
<comment type="catalytic activity">
    <reaction evidence="17">
        <text>L-seryl-[protein] + ATP = O-phospho-L-seryl-[protein] + ADP + H(+)</text>
        <dbReference type="Rhea" id="RHEA:17989"/>
        <dbReference type="Rhea" id="RHEA-COMP:9863"/>
        <dbReference type="Rhea" id="RHEA-COMP:11604"/>
        <dbReference type="ChEBI" id="CHEBI:15378"/>
        <dbReference type="ChEBI" id="CHEBI:29999"/>
        <dbReference type="ChEBI" id="CHEBI:30616"/>
        <dbReference type="ChEBI" id="CHEBI:83421"/>
        <dbReference type="ChEBI" id="CHEBI:456216"/>
        <dbReference type="EC" id="2.7.11.1"/>
    </reaction>
</comment>
<evidence type="ECO:0000259" key="19">
    <source>
        <dbReference type="Pfam" id="PF23598"/>
    </source>
</evidence>
<dbReference type="InterPro" id="IPR026444">
    <property type="entry name" value="Secre_tail"/>
</dbReference>
<keyword evidence="11" id="KW-0067">ATP-binding</keyword>
<protein>
    <recommendedName>
        <fullName evidence="2">non-specific serine/threonine protein kinase</fullName>
        <ecNumber evidence="2">2.7.11.1</ecNumber>
    </recommendedName>
</protein>
<dbReference type="Gene3D" id="3.80.10.10">
    <property type="entry name" value="Ribonuclease Inhibitor"/>
    <property type="match status" value="1"/>
</dbReference>
<dbReference type="AlphaFoldDB" id="A0A917GPK8"/>
<keyword evidence="14" id="KW-0675">Receptor</keyword>
<evidence type="ECO:0000256" key="10">
    <source>
        <dbReference type="ARBA" id="ARBA00022741"/>
    </source>
</evidence>
<keyword evidence="10" id="KW-0547">Nucleotide-binding</keyword>
<name>A0A917GPK8_9FLAO</name>
<evidence type="ECO:0000256" key="1">
    <source>
        <dbReference type="ARBA" id="ARBA00004251"/>
    </source>
</evidence>
<gene>
    <name evidence="20" type="ORF">GCM10010976_25640</name>
</gene>
<evidence type="ECO:0000256" key="8">
    <source>
        <dbReference type="ARBA" id="ARBA00022729"/>
    </source>
</evidence>
<organism evidence="20 21">
    <name type="scientific">Bizionia arctica</name>
    <dbReference type="NCBI Taxonomy" id="1495645"/>
    <lineage>
        <taxon>Bacteria</taxon>
        <taxon>Pseudomonadati</taxon>
        <taxon>Bacteroidota</taxon>
        <taxon>Flavobacteriia</taxon>
        <taxon>Flavobacteriales</taxon>
        <taxon>Flavobacteriaceae</taxon>
        <taxon>Bizionia</taxon>
    </lineage>
</organism>
<dbReference type="Pfam" id="PF23598">
    <property type="entry name" value="LRR_14"/>
    <property type="match status" value="1"/>
</dbReference>
<keyword evidence="8" id="KW-0732">Signal</keyword>
<dbReference type="EC" id="2.7.11.1" evidence="2"/>
<evidence type="ECO:0000256" key="9">
    <source>
        <dbReference type="ARBA" id="ARBA00022737"/>
    </source>
</evidence>
<evidence type="ECO:0000256" key="12">
    <source>
        <dbReference type="ARBA" id="ARBA00022989"/>
    </source>
</evidence>
<keyword evidence="3" id="KW-1003">Cell membrane</keyword>
<keyword evidence="15" id="KW-0325">Glycoprotein</keyword>
<comment type="catalytic activity">
    <reaction evidence="16">
        <text>L-threonyl-[protein] + ATP = O-phospho-L-threonyl-[protein] + ADP + H(+)</text>
        <dbReference type="Rhea" id="RHEA:46608"/>
        <dbReference type="Rhea" id="RHEA-COMP:11060"/>
        <dbReference type="Rhea" id="RHEA-COMP:11605"/>
        <dbReference type="ChEBI" id="CHEBI:15378"/>
        <dbReference type="ChEBI" id="CHEBI:30013"/>
        <dbReference type="ChEBI" id="CHEBI:30616"/>
        <dbReference type="ChEBI" id="CHEBI:61977"/>
        <dbReference type="ChEBI" id="CHEBI:456216"/>
        <dbReference type="EC" id="2.7.11.1"/>
    </reaction>
</comment>
<dbReference type="GO" id="GO:0005524">
    <property type="term" value="F:ATP binding"/>
    <property type="evidence" value="ECO:0007669"/>
    <property type="project" value="UniProtKB-KW"/>
</dbReference>
<feature type="domain" description="Disease resistance R13L4/SHOC-2-like LRR" evidence="19">
    <location>
        <begin position="62"/>
        <end position="187"/>
    </location>
</feature>
<keyword evidence="9" id="KW-0677">Repeat</keyword>
<evidence type="ECO:0000259" key="18">
    <source>
        <dbReference type="Pfam" id="PF18962"/>
    </source>
</evidence>
<dbReference type="EMBL" id="BMFQ01000003">
    <property type="protein sequence ID" value="GGG53540.1"/>
    <property type="molecule type" value="Genomic_DNA"/>
</dbReference>
<evidence type="ECO:0000256" key="11">
    <source>
        <dbReference type="ARBA" id="ARBA00022840"/>
    </source>
</evidence>
<evidence type="ECO:0000256" key="14">
    <source>
        <dbReference type="ARBA" id="ARBA00023170"/>
    </source>
</evidence>
<evidence type="ECO:0000256" key="3">
    <source>
        <dbReference type="ARBA" id="ARBA00022475"/>
    </source>
</evidence>
<evidence type="ECO:0000256" key="15">
    <source>
        <dbReference type="ARBA" id="ARBA00023180"/>
    </source>
</evidence>
<dbReference type="InterPro" id="IPR032675">
    <property type="entry name" value="LRR_dom_sf"/>
</dbReference>
<dbReference type="InterPro" id="IPR055414">
    <property type="entry name" value="LRR_R13L4/SHOC2-like"/>
</dbReference>
<keyword evidence="7" id="KW-0812">Transmembrane</keyword>
<keyword evidence="21" id="KW-1185">Reference proteome</keyword>
<sequence>MPTSERDALIAFYNATDGPNWNPYMFENWNTSNPVSTWSGITVTNISGTDHVTEFDLMQTTNTVTGVIPPEIGDLTYLTILKINRKDLYGSIPSEIGNLTNLVEIELNHNRLSGSIPSEIGNLNNLEWLLLWDNQLTGSIPVSLANCTNLNSLSLEENQLSGEIPAEFSNLINMEQFWINDNNLSGSVSGIFDSWENLGTFGIYNNQLTGNLDLSSSIDIVWILAEDNLLENIKIKNGNNSFQATFNAFNNPNLVCIEVDNASDAINGLAPYDSGWYVDNVNIYSEDCGSLSTEEFVTNSLKIYPNPVSDILYLENSNNQIKEFWIFDALGNQVFSSTIVNRKHKIDFSSFSSGVYFLKAKDTENAIVIKKIIK</sequence>
<keyword evidence="13" id="KW-0472">Membrane</keyword>
<accession>A0A917GPK8</accession>
<keyword evidence="6" id="KW-0808">Transferase</keyword>
<feature type="domain" description="Secretion system C-terminal sorting" evidence="18">
    <location>
        <begin position="303"/>
        <end position="373"/>
    </location>
</feature>
<dbReference type="NCBIfam" id="TIGR04183">
    <property type="entry name" value="Por_Secre_tail"/>
    <property type="match status" value="1"/>
</dbReference>
<dbReference type="Pfam" id="PF18962">
    <property type="entry name" value="Por_Secre_tail"/>
    <property type="match status" value="1"/>
</dbReference>
<evidence type="ECO:0000256" key="5">
    <source>
        <dbReference type="ARBA" id="ARBA00022614"/>
    </source>
</evidence>
<dbReference type="Proteomes" id="UP000625976">
    <property type="component" value="Unassembled WGS sequence"/>
</dbReference>
<dbReference type="FunFam" id="3.80.10.10:FF:000416">
    <property type="entry name" value="Probable leucine-rich repeat receptor-like protein kinase At5g63930"/>
    <property type="match status" value="1"/>
</dbReference>
<evidence type="ECO:0000256" key="4">
    <source>
        <dbReference type="ARBA" id="ARBA00022553"/>
    </source>
</evidence>
<comment type="caution">
    <text evidence="20">The sequence shown here is derived from an EMBL/GenBank/DDBJ whole genome shotgun (WGS) entry which is preliminary data.</text>
</comment>
<evidence type="ECO:0000256" key="13">
    <source>
        <dbReference type="ARBA" id="ARBA00023136"/>
    </source>
</evidence>
<evidence type="ECO:0000256" key="17">
    <source>
        <dbReference type="ARBA" id="ARBA00048679"/>
    </source>
</evidence>
<proteinExistence type="predicted"/>
<dbReference type="PANTHER" id="PTHR47988">
    <property type="entry name" value="SOMATIC EMBRYOGENESIS RECEPTOR KINASE 1"/>
    <property type="match status" value="1"/>
</dbReference>
<evidence type="ECO:0000256" key="2">
    <source>
        <dbReference type="ARBA" id="ARBA00012513"/>
    </source>
</evidence>
<comment type="subcellular location">
    <subcellularLocation>
        <location evidence="1">Cell membrane</location>
        <topology evidence="1">Single-pass type I membrane protein</topology>
    </subcellularLocation>
</comment>
<dbReference type="GO" id="GO:0004674">
    <property type="term" value="F:protein serine/threonine kinase activity"/>
    <property type="evidence" value="ECO:0007669"/>
    <property type="project" value="UniProtKB-EC"/>
</dbReference>
<reference evidence="20" key="2">
    <citation type="submission" date="2020-09" db="EMBL/GenBank/DDBJ databases">
        <authorList>
            <person name="Sun Q."/>
            <person name="Zhou Y."/>
        </authorList>
    </citation>
    <scope>NUCLEOTIDE SEQUENCE</scope>
    <source>
        <strain evidence="20">CGMCC 1.12751</strain>
    </source>
</reference>
<evidence type="ECO:0000256" key="6">
    <source>
        <dbReference type="ARBA" id="ARBA00022679"/>
    </source>
</evidence>
<dbReference type="SUPFAM" id="SSF52058">
    <property type="entry name" value="L domain-like"/>
    <property type="match status" value="1"/>
</dbReference>